<feature type="transmembrane region" description="Helical" evidence="1">
    <location>
        <begin position="590"/>
        <end position="611"/>
    </location>
</feature>
<accession>A0AAE6QDE9</accession>
<dbReference type="Proteomes" id="UP000422822">
    <property type="component" value="Chromosome"/>
</dbReference>
<keyword evidence="1" id="KW-0472">Membrane</keyword>
<feature type="transmembrane region" description="Helical" evidence="1">
    <location>
        <begin position="794"/>
        <end position="815"/>
    </location>
</feature>
<feature type="transmembrane region" description="Helical" evidence="1">
    <location>
        <begin position="757"/>
        <end position="782"/>
    </location>
</feature>
<keyword evidence="1" id="KW-0812">Transmembrane</keyword>
<keyword evidence="1" id="KW-1133">Transmembrane helix</keyword>
<proteinExistence type="predicted"/>
<protein>
    <submittedName>
        <fullName evidence="2">Uncharacterized protein</fullName>
    </submittedName>
</protein>
<dbReference type="RefSeq" id="WP_158406700.1">
    <property type="nucleotide sequence ID" value="NZ_CP033455.1"/>
</dbReference>
<dbReference type="EMBL" id="CP033455">
    <property type="protein sequence ID" value="QGR03515.1"/>
    <property type="molecule type" value="Genomic_DNA"/>
</dbReference>
<evidence type="ECO:0000256" key="1">
    <source>
        <dbReference type="SAM" id="Phobius"/>
    </source>
</evidence>
<keyword evidence="3" id="KW-1185">Reference proteome</keyword>
<name>A0AAE6QDE9_EHRRU</name>
<gene>
    <name evidence="2" type="ORF">EDL80_02970</name>
</gene>
<reference evidence="2 3" key="1">
    <citation type="submission" date="2018-10" db="EMBL/GenBank/DDBJ databases">
        <title>Propagation and draft genome sequences of three atypical Erhlichia ruminantium isolates.</title>
        <authorList>
            <person name="Liebenberg J."/>
            <person name="Steyn H."/>
            <person name="Josemans A."/>
            <person name="Zweygarth E."/>
        </authorList>
    </citation>
    <scope>NUCLEOTIDE SEQUENCE [LARGE SCALE GENOMIC DNA]</scope>
    <source>
        <strain evidence="2 3">Omatjenne</strain>
    </source>
</reference>
<feature type="transmembrane region" description="Helical" evidence="1">
    <location>
        <begin position="696"/>
        <end position="722"/>
    </location>
</feature>
<evidence type="ECO:0000313" key="3">
    <source>
        <dbReference type="Proteomes" id="UP000422822"/>
    </source>
</evidence>
<evidence type="ECO:0000313" key="2">
    <source>
        <dbReference type="EMBL" id="QGR03515.1"/>
    </source>
</evidence>
<organism evidence="2 3">
    <name type="scientific">Ehrlichia ruminantium</name>
    <name type="common">heartwater rickettsia</name>
    <name type="synonym">Cowdria ruminantium</name>
    <dbReference type="NCBI Taxonomy" id="779"/>
    <lineage>
        <taxon>Bacteria</taxon>
        <taxon>Pseudomonadati</taxon>
        <taxon>Pseudomonadota</taxon>
        <taxon>Alphaproteobacteria</taxon>
        <taxon>Rickettsiales</taxon>
        <taxon>Anaplasmataceae</taxon>
        <taxon>Ehrlichia</taxon>
    </lineage>
</organism>
<sequence>MLFNSLYDNQSLTHFLSCILNTDELKVKGRFLYLDIFYKDNEEKQRFLDLLPTDIVKEDSLNRKLIIKKVDLVFFRRKVDNPLCYATCGSEYNVRLMTYLLFEATSLWEVHCENIYNSITGAYKHSLRKGLYKLINYFFGDNIYSGRMEATCINDVTPLCFPNPALLERKISTYNGNKYGIFLCNVRKHTDSVLFCVIKKKLNVLQSQIDVVSDENVLLKLLSQKKSLESFVSCMLRLNQDNLLPLMVPFRVLHETLAILSSDETILKEIERLLKERQQCYMLNGIALKFLKNKGINVDVVNIYKARNAYRLHVTDVQDSSEVLLRAERAISSLHSVKSHITTNLDFFAEINKNKGILRAQQYFRGITALINSEINFLENFKDILTPEDLDLFLEVTCREIHDDINELLVMRDFFIHRKVVDRDAILKVTGKEISELTKYVNSRVLLLDEIVRYMNNNLKVVDSNKHFANYWVFYYIVSNHCTLSREFIKDEQLLPSINIVQLLKSIDYVDGKWITKNTEKKEWLIQQLKLHPVMDYLDIKINPSDIPDELFNGKLSDKDFFTMLKSIVHAVKTDEQCICDIKISHSLRVLQVLCNILKYVPFFSLFVYYVNPGRYRTVPGYVGKNFRRRFYIKNKQIPITSFSSNVVESLKLNLLHERFVESSYEAKFLNRKFRKVHNISGGLEKAKTVLCSNKFIAYILFIMAFLVMLVVTTVMLLLVHFNILPGVFFSRFIDVVRGICDSFFVISGLDPIVDKVLTLILDVVGIVIRIVDFILLCGLLSEIVRLVIRGVKYIITSVCNVFQDVFVSLATYGLKDSIIILFSKILCSDHITLGNSCESKEEISVHNVRKYNTDYNIAEMLENICDKVNVELPTLSKVIDITKKLSSQIDQNLYCGKPRVVELLRNFENSTCKLPQSTIGSVNYLKLKYEFSYLLNNYVRNFRYDNSGNSSNILNSFQKRQEIYNRITAVNLQTKYFCKNSHRTICTVSDVECVFDKMCNIGNPITVEALNAKMASLKWAIHMLDVCDVYGIKRRSELIFVNTRLDNVATVMLYDCILRLEGYRKYVQSGKIISEDFVDVDIKCNFFPYIRDVYHILQALDTSIMYNSQIRSLKIFCDVFFGDNSLLLKKPSDQARNLADMVSVGTGVVSCLSELKEYICQSIECIQNPKNTAISFLIYYLIRLTDSSALLNMADSTLEAMDQMLNVIGINDLYDYFTQTDFGKMLLLEFYQQGMLFQDLACMLAELNLGLLCDDIDEVQDDYLSICDINQVIYHSSFHRVNTAQQRVLEYMNGCARFIYEIAGLKLVKHIAHCFKEKVMYNMECFMLRESIVSNSMLINGQEHVSSGKLECGMEEKISCESSKSNGLLLGPGGVYHMLELGLNCD</sequence>